<organism evidence="8 9">
    <name type="scientific">Clostridium aromativorans</name>
    <dbReference type="NCBI Taxonomy" id="2836848"/>
    <lineage>
        <taxon>Bacteria</taxon>
        <taxon>Bacillati</taxon>
        <taxon>Bacillota</taxon>
        <taxon>Clostridia</taxon>
        <taxon>Eubacteriales</taxon>
        <taxon>Clostridiaceae</taxon>
        <taxon>Clostridium</taxon>
    </lineage>
</organism>
<evidence type="ECO:0000256" key="3">
    <source>
        <dbReference type="ARBA" id="ARBA00022679"/>
    </source>
</evidence>
<comment type="caution">
    <text evidence="8">The sequence shown here is derived from an EMBL/GenBank/DDBJ whole genome shotgun (WGS) entry which is preliminary data.</text>
</comment>
<keyword evidence="3 8" id="KW-0808">Transferase</keyword>
<evidence type="ECO:0000256" key="1">
    <source>
        <dbReference type="ARBA" id="ARBA00001947"/>
    </source>
</evidence>
<dbReference type="PANTHER" id="PTHR47099">
    <property type="entry name" value="METHYLCOBAMIDE:COM METHYLTRANSFERASE MTBA"/>
    <property type="match status" value="1"/>
</dbReference>
<dbReference type="InterPro" id="IPR038071">
    <property type="entry name" value="UROD/MetE-like_sf"/>
</dbReference>
<dbReference type="CDD" id="cd03307">
    <property type="entry name" value="Mta_CmuA_like"/>
    <property type="match status" value="1"/>
</dbReference>
<dbReference type="InterPro" id="IPR000257">
    <property type="entry name" value="Uroporphyrinogen_deCOase"/>
</dbReference>
<keyword evidence="4" id="KW-0479">Metal-binding</keyword>
<proteinExistence type="predicted"/>
<dbReference type="EMBL" id="JAJJPB010000019">
    <property type="protein sequence ID" value="MCC9295852.1"/>
    <property type="molecule type" value="Genomic_DNA"/>
</dbReference>
<keyword evidence="9" id="KW-1185">Reference proteome</keyword>
<evidence type="ECO:0000256" key="6">
    <source>
        <dbReference type="ARBA" id="ARBA00022994"/>
    </source>
</evidence>
<keyword evidence="5" id="KW-0862">Zinc</keyword>
<dbReference type="InterPro" id="IPR052024">
    <property type="entry name" value="Methanogen_methyltrans"/>
</dbReference>
<protein>
    <submittedName>
        <fullName evidence="8">MtaA/CmuA family methyltransferase</fullName>
        <ecNumber evidence="8">2.1.1.-</ecNumber>
    </submittedName>
</protein>
<sequence>MLTPKERLKLVLKKSKVDRPPCICPGGMMNMAISEIMDLTGYSWPRAHVDEKFMAELAAGIYEYGGFENVGVPFCMTVEAEAMGAEISLGSKINEPRVIEYPINSVSSWKELKNMDMNSGRAKVVLEAIRILREKKLPVPIMANLTGPISVASSLMEPEIFYKEIIRKSEETREFLEFVTDNLIEFGKAQLKAGADLLTISDPSGTGEIMGPRNFRNFTLPYLNKIVDSLKEYTEYGIIVHICGRLRSIYPELNELHSDAISFDSITSVKQICSNVKNKAIMGNMSTFSLENSKPEYIRKMCFNCIESGVDILAPACGIGPKTPLINIQTMVKAAKDFKELYTS</sequence>
<evidence type="ECO:0000256" key="2">
    <source>
        <dbReference type="ARBA" id="ARBA00022603"/>
    </source>
</evidence>
<accession>A0ABS8N7S3</accession>
<dbReference type="Gene3D" id="3.20.20.210">
    <property type="match status" value="1"/>
</dbReference>
<dbReference type="NCBIfam" id="NF004889">
    <property type="entry name" value="PRK06252.1"/>
    <property type="match status" value="1"/>
</dbReference>
<dbReference type="NCBIfam" id="TIGR01463">
    <property type="entry name" value="mtaA_cmuA"/>
    <property type="match status" value="1"/>
</dbReference>
<dbReference type="InterPro" id="IPR006360">
    <property type="entry name" value="Mtase_MtaA_CmuA"/>
</dbReference>
<dbReference type="RefSeq" id="WP_229981712.1">
    <property type="nucleotide sequence ID" value="NZ_JAJJPB010000019.1"/>
</dbReference>
<reference evidence="8" key="1">
    <citation type="submission" date="2021-11" db="EMBL/GenBank/DDBJ databases">
        <authorList>
            <person name="Qingchun L."/>
            <person name="Dong Z."/>
            <person name="Zongwei Q."/>
            <person name="Jia Z."/>
            <person name="Duotao L."/>
        </authorList>
    </citation>
    <scope>NUCLEOTIDE SEQUENCE</scope>
    <source>
        <strain evidence="8">WLY-B-L2</strain>
    </source>
</reference>
<dbReference type="Proteomes" id="UP001165422">
    <property type="component" value="Unassembled WGS sequence"/>
</dbReference>
<evidence type="ECO:0000256" key="4">
    <source>
        <dbReference type="ARBA" id="ARBA00022723"/>
    </source>
</evidence>
<feature type="domain" description="Uroporphyrinogen decarboxylase (URO-D)" evidence="7">
    <location>
        <begin position="3"/>
        <end position="337"/>
    </location>
</feature>
<evidence type="ECO:0000313" key="8">
    <source>
        <dbReference type="EMBL" id="MCC9295852.1"/>
    </source>
</evidence>
<keyword evidence="2 8" id="KW-0489">Methyltransferase</keyword>
<dbReference type="GO" id="GO:0032259">
    <property type="term" value="P:methylation"/>
    <property type="evidence" value="ECO:0007669"/>
    <property type="project" value="UniProtKB-KW"/>
</dbReference>
<name>A0ABS8N7S3_9CLOT</name>
<evidence type="ECO:0000313" key="9">
    <source>
        <dbReference type="Proteomes" id="UP001165422"/>
    </source>
</evidence>
<evidence type="ECO:0000256" key="5">
    <source>
        <dbReference type="ARBA" id="ARBA00022833"/>
    </source>
</evidence>
<dbReference type="PANTHER" id="PTHR47099:SF1">
    <property type="entry name" value="METHYLCOBAMIDE:COM METHYLTRANSFERASE MTBA"/>
    <property type="match status" value="1"/>
</dbReference>
<dbReference type="SUPFAM" id="SSF51726">
    <property type="entry name" value="UROD/MetE-like"/>
    <property type="match status" value="1"/>
</dbReference>
<comment type="cofactor">
    <cofactor evidence="1">
        <name>Zn(2+)</name>
        <dbReference type="ChEBI" id="CHEBI:29105"/>
    </cofactor>
</comment>
<gene>
    <name evidence="8" type="ORF">LN736_13375</name>
</gene>
<evidence type="ECO:0000259" key="7">
    <source>
        <dbReference type="Pfam" id="PF01208"/>
    </source>
</evidence>
<dbReference type="GO" id="GO:0008168">
    <property type="term" value="F:methyltransferase activity"/>
    <property type="evidence" value="ECO:0007669"/>
    <property type="project" value="UniProtKB-KW"/>
</dbReference>
<dbReference type="Pfam" id="PF01208">
    <property type="entry name" value="URO-D"/>
    <property type="match status" value="1"/>
</dbReference>
<keyword evidence="6" id="KW-0484">Methanogenesis</keyword>
<dbReference type="EC" id="2.1.1.-" evidence="8"/>